<proteinExistence type="predicted"/>
<dbReference type="GO" id="GO:0006431">
    <property type="term" value="P:methionyl-tRNA aminoacylation"/>
    <property type="evidence" value="ECO:0007669"/>
    <property type="project" value="TreeGrafter"/>
</dbReference>
<organism evidence="6 7">
    <name type="scientific">Oceanidesulfovibrio marinus</name>
    <dbReference type="NCBI Taxonomy" id="370038"/>
    <lineage>
        <taxon>Bacteria</taxon>
        <taxon>Pseudomonadati</taxon>
        <taxon>Thermodesulfobacteriota</taxon>
        <taxon>Desulfovibrionia</taxon>
        <taxon>Desulfovibrionales</taxon>
        <taxon>Desulfovibrionaceae</taxon>
        <taxon>Oceanidesulfovibrio</taxon>
    </lineage>
</organism>
<feature type="non-terminal residue" evidence="6">
    <location>
        <position position="173"/>
    </location>
</feature>
<keyword evidence="3" id="KW-0067">ATP-binding</keyword>
<dbReference type="SUPFAM" id="SSF47323">
    <property type="entry name" value="Anticodon-binding domain of a subclass of class I aminoacyl-tRNA synthetases"/>
    <property type="match status" value="1"/>
</dbReference>
<evidence type="ECO:0000313" key="7">
    <source>
        <dbReference type="Proteomes" id="UP000434052"/>
    </source>
</evidence>
<feature type="domain" description="Methionyl-tRNA synthetase anticodon-binding" evidence="5">
    <location>
        <begin position="18"/>
        <end position="122"/>
    </location>
</feature>
<protein>
    <submittedName>
        <fullName evidence="6">Methionine--tRNA ligase</fullName>
    </submittedName>
</protein>
<evidence type="ECO:0000256" key="4">
    <source>
        <dbReference type="ARBA" id="ARBA00023146"/>
    </source>
</evidence>
<dbReference type="AlphaFoldDB" id="A0A6P1ZAZ8"/>
<evidence type="ECO:0000256" key="2">
    <source>
        <dbReference type="ARBA" id="ARBA00022741"/>
    </source>
</evidence>
<name>A0A6P1ZAZ8_9BACT</name>
<keyword evidence="2" id="KW-0547">Nucleotide-binding</keyword>
<evidence type="ECO:0000256" key="3">
    <source>
        <dbReference type="ARBA" id="ARBA00022840"/>
    </source>
</evidence>
<dbReference type="InterPro" id="IPR023457">
    <property type="entry name" value="Met-tRNA_synth_2"/>
</dbReference>
<gene>
    <name evidence="6" type="ORF">DQK91_23390</name>
</gene>
<dbReference type="GO" id="GO:0005524">
    <property type="term" value="F:ATP binding"/>
    <property type="evidence" value="ECO:0007669"/>
    <property type="project" value="UniProtKB-KW"/>
</dbReference>
<comment type="caution">
    <text evidence="6">The sequence shown here is derived from an EMBL/GenBank/DDBJ whole genome shotgun (WGS) entry which is preliminary data.</text>
</comment>
<dbReference type="PANTHER" id="PTHR43326">
    <property type="entry name" value="METHIONYL-TRNA SYNTHETASE"/>
    <property type="match status" value="1"/>
</dbReference>
<dbReference type="CDD" id="cd07957">
    <property type="entry name" value="Anticodon_Ia_Met"/>
    <property type="match status" value="1"/>
</dbReference>
<dbReference type="InterPro" id="IPR009080">
    <property type="entry name" value="tRNAsynth_Ia_anticodon-bd"/>
</dbReference>
<dbReference type="Proteomes" id="UP000434052">
    <property type="component" value="Unassembled WGS sequence"/>
</dbReference>
<dbReference type="GO" id="GO:0004825">
    <property type="term" value="F:methionine-tRNA ligase activity"/>
    <property type="evidence" value="ECO:0007669"/>
    <property type="project" value="InterPro"/>
</dbReference>
<keyword evidence="4" id="KW-0030">Aminoacyl-tRNA synthetase</keyword>
<dbReference type="InterPro" id="IPR041872">
    <property type="entry name" value="Anticodon_Met"/>
</dbReference>
<reference evidence="6 7" key="1">
    <citation type="submission" date="2018-06" db="EMBL/GenBank/DDBJ databases">
        <title>Complete genome of Desulfovibrio marinus P48SEP.</title>
        <authorList>
            <person name="Crispim J.S."/>
            <person name="Vidigal P.M.P."/>
            <person name="Silva L.C.F."/>
            <person name="Araujo L.C."/>
            <person name="Laguardia C.N."/>
            <person name="Dias R.S."/>
            <person name="Sousa M.P."/>
            <person name="Paula S.O."/>
            <person name="Silva C."/>
        </authorList>
    </citation>
    <scope>NUCLEOTIDE SEQUENCE [LARGE SCALE GENOMIC DNA]</scope>
    <source>
        <strain evidence="6 7">P48SEP</strain>
    </source>
</reference>
<sequence>NLFSRVLSMVHKYQGGTVPTPGAFTEEDEALMELGRESMQNFVQLFEHVAFSRALESLWEVVRAMNKYVDDMKPWALNKGGETERLGTVMYVLLEGMSKAAAFLWPVMPEACEQRLVKLQGAFDPMPLELVQEDTHWKGWEQGTELAKVSNLLTRGHWENKQEQPHKTEPRQK</sequence>
<dbReference type="EMBL" id="QMIF01000327">
    <property type="protein sequence ID" value="TVM24438.1"/>
    <property type="molecule type" value="Genomic_DNA"/>
</dbReference>
<dbReference type="Pfam" id="PF19303">
    <property type="entry name" value="Anticodon_3"/>
    <property type="match status" value="1"/>
</dbReference>
<keyword evidence="1 6" id="KW-0436">Ligase</keyword>
<evidence type="ECO:0000313" key="6">
    <source>
        <dbReference type="EMBL" id="TVM24438.1"/>
    </source>
</evidence>
<feature type="non-terminal residue" evidence="6">
    <location>
        <position position="1"/>
    </location>
</feature>
<evidence type="ECO:0000256" key="1">
    <source>
        <dbReference type="ARBA" id="ARBA00022598"/>
    </source>
</evidence>
<evidence type="ECO:0000259" key="5">
    <source>
        <dbReference type="Pfam" id="PF19303"/>
    </source>
</evidence>
<dbReference type="Gene3D" id="1.10.730.10">
    <property type="entry name" value="Isoleucyl-tRNA Synthetase, Domain 1"/>
    <property type="match status" value="1"/>
</dbReference>
<dbReference type="PANTHER" id="PTHR43326:SF1">
    <property type="entry name" value="METHIONINE--TRNA LIGASE, MITOCHONDRIAL"/>
    <property type="match status" value="1"/>
</dbReference>
<accession>A0A6P1ZAZ8</accession>